<evidence type="ECO:0000313" key="2">
    <source>
        <dbReference type="EMBL" id="ETM31506.1"/>
    </source>
</evidence>
<reference evidence="2" key="2">
    <citation type="submission" date="2013-11" db="EMBL/GenBank/DDBJ databases">
        <title>The Genome Sequence of Phytophthora parasitica IAC_01/95.</title>
        <authorList>
            <consortium name="The Broad Institute Genomics Platform"/>
            <person name="Russ C."/>
            <person name="Tyler B."/>
            <person name="Panabieres F."/>
            <person name="Shan W."/>
            <person name="Tripathy S."/>
            <person name="Grunwald N."/>
            <person name="Machado M."/>
            <person name="Johnson C.S."/>
            <person name="Arredondo F."/>
            <person name="Hong C."/>
            <person name="Coffey M."/>
            <person name="Young S.K."/>
            <person name="Zeng Q."/>
            <person name="Gargeya S."/>
            <person name="Fitzgerald M."/>
            <person name="Abouelleil A."/>
            <person name="Alvarado L."/>
            <person name="Chapman S.B."/>
            <person name="Gainer-Dewar J."/>
            <person name="Goldberg J."/>
            <person name="Griggs A."/>
            <person name="Gujja S."/>
            <person name="Hansen M."/>
            <person name="Howarth C."/>
            <person name="Imamovic A."/>
            <person name="Ireland A."/>
            <person name="Larimer J."/>
            <person name="McCowan C."/>
            <person name="Murphy C."/>
            <person name="Pearson M."/>
            <person name="Poon T.W."/>
            <person name="Priest M."/>
            <person name="Roberts A."/>
            <person name="Saif S."/>
            <person name="Shea T."/>
            <person name="Sykes S."/>
            <person name="Wortman J."/>
            <person name="Nusbaum C."/>
            <person name="Birren B."/>
        </authorList>
    </citation>
    <scope>NUCLEOTIDE SEQUENCE [LARGE SCALE GENOMIC DNA]</scope>
    <source>
        <strain evidence="2">IAC_01/95</strain>
    </source>
</reference>
<dbReference type="AlphaFoldDB" id="W2HSW2"/>
<sequence>MSHACVHWILQAEPYDSWVAEAYDSSGMQVVYWARKADAFIIQVFSGLTK</sequence>
<accession>W2HSW2</accession>
<proteinExistence type="predicted"/>
<name>W2HSW2_PHYNI</name>
<organism evidence="1">
    <name type="scientific">Phytophthora nicotianae</name>
    <name type="common">Potato buckeye rot agent</name>
    <name type="synonym">Phytophthora parasitica</name>
    <dbReference type="NCBI Taxonomy" id="4792"/>
    <lineage>
        <taxon>Eukaryota</taxon>
        <taxon>Sar</taxon>
        <taxon>Stramenopiles</taxon>
        <taxon>Oomycota</taxon>
        <taxon>Peronosporomycetes</taxon>
        <taxon>Peronosporales</taxon>
        <taxon>Peronosporaceae</taxon>
        <taxon>Phytophthora</taxon>
    </lineage>
</organism>
<dbReference type="Proteomes" id="UP000053864">
    <property type="component" value="Unassembled WGS sequence"/>
</dbReference>
<dbReference type="EMBL" id="KI696550">
    <property type="protein sequence ID" value="ETM31506.1"/>
    <property type="molecule type" value="Genomic_DNA"/>
</dbReference>
<protein>
    <submittedName>
        <fullName evidence="1">Uncharacterized protein</fullName>
    </submittedName>
</protein>
<reference evidence="1" key="1">
    <citation type="submission" date="2013-11" db="EMBL/GenBank/DDBJ databases">
        <title>The Genome Sequence of Phytophthora parasitica CJ05E6.</title>
        <authorList>
            <consortium name="The Broad Institute Genomics Platform"/>
            <person name="Russ C."/>
            <person name="Tyler B."/>
            <person name="Panabieres F."/>
            <person name="Shan W."/>
            <person name="Tripathy S."/>
            <person name="Grunwald N."/>
            <person name="Machado M."/>
            <person name="Johnson C.S."/>
            <person name="Arredondo F."/>
            <person name="Hong C."/>
            <person name="Coffey M."/>
            <person name="Young S.K."/>
            <person name="Zeng Q."/>
            <person name="Gargeya S."/>
            <person name="Fitzgerald M."/>
            <person name="Abouelleil A."/>
            <person name="Alvarado L."/>
            <person name="Chapman S.B."/>
            <person name="Gainer-Dewar J."/>
            <person name="Goldberg J."/>
            <person name="Griggs A."/>
            <person name="Gujja S."/>
            <person name="Hansen M."/>
            <person name="Howarth C."/>
            <person name="Imamovic A."/>
            <person name="Ireland A."/>
            <person name="Larimer J."/>
            <person name="McCowan C."/>
            <person name="Murphy C."/>
            <person name="Pearson M."/>
            <person name="Poon T.W."/>
            <person name="Priest M."/>
            <person name="Roberts A."/>
            <person name="Saif S."/>
            <person name="Shea T."/>
            <person name="Sykes S."/>
            <person name="Wortman J."/>
            <person name="Nusbaum C."/>
            <person name="Birren B."/>
        </authorList>
    </citation>
    <scope>NUCLEOTIDE SEQUENCE [LARGE SCALE GENOMIC DNA]</scope>
    <source>
        <strain evidence="1">CJ05E6</strain>
    </source>
</reference>
<gene>
    <name evidence="2" type="ORF">L914_20938</name>
    <name evidence="1" type="ORF">L916_21066</name>
</gene>
<evidence type="ECO:0000313" key="1">
    <source>
        <dbReference type="EMBL" id="ETL25030.1"/>
    </source>
</evidence>
<dbReference type="EMBL" id="KI676619">
    <property type="protein sequence ID" value="ETL25030.1"/>
    <property type="molecule type" value="Genomic_DNA"/>
</dbReference>
<dbReference type="Proteomes" id="UP000054532">
    <property type="component" value="Unassembled WGS sequence"/>
</dbReference>